<feature type="transmembrane region" description="Helical" evidence="5">
    <location>
        <begin position="136"/>
        <end position="155"/>
    </location>
</feature>
<feature type="transmembrane region" description="Helical" evidence="5">
    <location>
        <begin position="114"/>
        <end position="130"/>
    </location>
</feature>
<feature type="domain" description="EamA" evidence="6">
    <location>
        <begin position="6"/>
        <end position="130"/>
    </location>
</feature>
<reference evidence="7" key="1">
    <citation type="submission" date="2022-07" db="EMBL/GenBank/DDBJ databases">
        <authorList>
            <person name="Criscuolo A."/>
        </authorList>
    </citation>
    <scope>NUCLEOTIDE SEQUENCE</scope>
    <source>
        <strain evidence="7">CIP111854</strain>
    </source>
</reference>
<feature type="transmembrane region" description="Helical" evidence="5">
    <location>
        <begin position="58"/>
        <end position="78"/>
    </location>
</feature>
<organism evidence="7 8">
    <name type="scientific">Pseudoalteromonas holothuriae</name>
    <dbReference type="NCBI Taxonomy" id="2963714"/>
    <lineage>
        <taxon>Bacteria</taxon>
        <taxon>Pseudomonadati</taxon>
        <taxon>Pseudomonadota</taxon>
        <taxon>Gammaproteobacteria</taxon>
        <taxon>Alteromonadales</taxon>
        <taxon>Pseudoalteromonadaceae</taxon>
        <taxon>Pseudoalteromonas</taxon>
    </lineage>
</organism>
<dbReference type="PANTHER" id="PTHR32322:SF9">
    <property type="entry name" value="AMINO-ACID METABOLITE EFFLUX PUMP-RELATED"/>
    <property type="match status" value="1"/>
</dbReference>
<sequence length="297" mass="32951">MKFPHILVAIFVTLIWGSAFAVIEIGMQGFPPIFNAALRFLTASIPLVFFIKRPKVSPLFLLLFGMNYVLMFSLMYVGMKWGMPSGLTSLVLQTAVLFALILSAFVLQEFPNKIQIFGVLIGLSGIALIATDKESFTSISAFLLVLGAAFFYGASSIIMKRAGNVDMLALLIWGCLVPPIPLLGLSLMLETGQWHAFKNMSLMGGFSIYYTSLLGTVLAFALWGWLLKRYPANMVVPFNLLVPVFGIITSYILLNEQVTNTSATACVIIFTGLLVVSFHNRINNWTLRRKRMLRSQQ</sequence>
<name>A0A9W4QSB3_9GAMM</name>
<feature type="transmembrane region" description="Helical" evidence="5">
    <location>
        <begin position="167"/>
        <end position="188"/>
    </location>
</feature>
<evidence type="ECO:0000256" key="2">
    <source>
        <dbReference type="ARBA" id="ARBA00022692"/>
    </source>
</evidence>
<accession>A0A9W4QSB3</accession>
<dbReference type="GO" id="GO:0016020">
    <property type="term" value="C:membrane"/>
    <property type="evidence" value="ECO:0007669"/>
    <property type="project" value="UniProtKB-SubCell"/>
</dbReference>
<evidence type="ECO:0000256" key="3">
    <source>
        <dbReference type="ARBA" id="ARBA00022989"/>
    </source>
</evidence>
<feature type="transmembrane region" description="Helical" evidence="5">
    <location>
        <begin position="208"/>
        <end position="227"/>
    </location>
</feature>
<comment type="caution">
    <text evidence="7">The sequence shown here is derived from an EMBL/GenBank/DDBJ whole genome shotgun (WGS) entry which is preliminary data.</text>
</comment>
<comment type="subcellular location">
    <subcellularLocation>
        <location evidence="1">Membrane</location>
        <topology evidence="1">Multi-pass membrane protein</topology>
    </subcellularLocation>
</comment>
<dbReference type="SUPFAM" id="SSF103481">
    <property type="entry name" value="Multidrug resistance efflux transporter EmrE"/>
    <property type="match status" value="2"/>
</dbReference>
<feature type="transmembrane region" description="Helical" evidence="5">
    <location>
        <begin position="234"/>
        <end position="254"/>
    </location>
</feature>
<protein>
    <submittedName>
        <fullName evidence="7">Amino-acid metabolite efflux pump</fullName>
    </submittedName>
</protein>
<dbReference type="AlphaFoldDB" id="A0A9W4QSB3"/>
<keyword evidence="8" id="KW-1185">Reference proteome</keyword>
<keyword evidence="2 5" id="KW-0812">Transmembrane</keyword>
<evidence type="ECO:0000313" key="8">
    <source>
        <dbReference type="Proteomes" id="UP001152467"/>
    </source>
</evidence>
<dbReference type="InterPro" id="IPR050638">
    <property type="entry name" value="AA-Vitamin_Transporters"/>
</dbReference>
<keyword evidence="4 5" id="KW-0472">Membrane</keyword>
<evidence type="ECO:0000256" key="5">
    <source>
        <dbReference type="SAM" id="Phobius"/>
    </source>
</evidence>
<evidence type="ECO:0000256" key="4">
    <source>
        <dbReference type="ARBA" id="ARBA00023136"/>
    </source>
</evidence>
<feature type="transmembrane region" description="Helical" evidence="5">
    <location>
        <begin position="31"/>
        <end position="51"/>
    </location>
</feature>
<dbReference type="InterPro" id="IPR037185">
    <property type="entry name" value="EmrE-like"/>
</dbReference>
<feature type="domain" description="EamA" evidence="6">
    <location>
        <begin position="141"/>
        <end position="277"/>
    </location>
</feature>
<dbReference type="InterPro" id="IPR000620">
    <property type="entry name" value="EamA_dom"/>
</dbReference>
<dbReference type="RefSeq" id="WP_261625748.1">
    <property type="nucleotide sequence ID" value="NZ_CAMAPC010000002.1"/>
</dbReference>
<evidence type="ECO:0000256" key="1">
    <source>
        <dbReference type="ARBA" id="ARBA00004141"/>
    </source>
</evidence>
<evidence type="ECO:0000313" key="7">
    <source>
        <dbReference type="EMBL" id="CAH9050763.1"/>
    </source>
</evidence>
<feature type="transmembrane region" description="Helical" evidence="5">
    <location>
        <begin position="90"/>
        <end position="107"/>
    </location>
</feature>
<feature type="transmembrane region" description="Helical" evidence="5">
    <location>
        <begin position="260"/>
        <end position="282"/>
    </location>
</feature>
<evidence type="ECO:0000259" key="6">
    <source>
        <dbReference type="Pfam" id="PF00892"/>
    </source>
</evidence>
<gene>
    <name evidence="7" type="primary">eamA</name>
    <name evidence="7" type="ORF">PSECIP111854_00597</name>
</gene>
<dbReference type="Proteomes" id="UP001152467">
    <property type="component" value="Unassembled WGS sequence"/>
</dbReference>
<dbReference type="Pfam" id="PF00892">
    <property type="entry name" value="EamA"/>
    <property type="match status" value="2"/>
</dbReference>
<proteinExistence type="predicted"/>
<dbReference type="PANTHER" id="PTHR32322">
    <property type="entry name" value="INNER MEMBRANE TRANSPORTER"/>
    <property type="match status" value="1"/>
</dbReference>
<dbReference type="EMBL" id="CAMAPC010000002">
    <property type="protein sequence ID" value="CAH9050763.1"/>
    <property type="molecule type" value="Genomic_DNA"/>
</dbReference>
<keyword evidence="3 5" id="KW-1133">Transmembrane helix</keyword>